<feature type="domain" description="DUF6570" evidence="1">
    <location>
        <begin position="105"/>
        <end position="170"/>
    </location>
</feature>
<dbReference type="Pfam" id="PF20209">
    <property type="entry name" value="DUF6570"/>
    <property type="match status" value="1"/>
</dbReference>
<comment type="caution">
    <text evidence="2">The sequence shown here is derived from an EMBL/GenBank/DDBJ whole genome shotgun (WGS) entry which is preliminary data.</text>
</comment>
<evidence type="ECO:0000313" key="3">
    <source>
        <dbReference type="Proteomes" id="UP001447188"/>
    </source>
</evidence>
<dbReference type="InterPro" id="IPR046700">
    <property type="entry name" value="DUF6570"/>
</dbReference>
<evidence type="ECO:0000313" key="2">
    <source>
        <dbReference type="EMBL" id="KAL0630526.1"/>
    </source>
</evidence>
<feature type="non-terminal residue" evidence="2">
    <location>
        <position position="1"/>
    </location>
</feature>
<reference evidence="2 3" key="1">
    <citation type="submission" date="2024-02" db="EMBL/GenBank/DDBJ databases">
        <title>Discinaceae phylogenomics.</title>
        <authorList>
            <person name="Dirks A.C."/>
            <person name="James T.Y."/>
        </authorList>
    </citation>
    <scope>NUCLEOTIDE SEQUENCE [LARGE SCALE GENOMIC DNA]</scope>
    <source>
        <strain evidence="2 3">ACD0624</strain>
    </source>
</reference>
<protein>
    <recommendedName>
        <fullName evidence="1">DUF6570 domain-containing protein</fullName>
    </recommendedName>
</protein>
<name>A0ABR3G3Z1_9PEZI</name>
<proteinExistence type="predicted"/>
<sequence length="170" mass="18850">RASDKWPPELPFDRLGRFVQEFREFLVQENHATECCSTCAQLVPVSELGQYGEDTPEVQLVRTKEKEHEGKIYFDRCGVHCDSGSATHCTGFDICSSCSRALKFGKLPRLSIANGLDVGCCPNIPLYLTGLSQLEEIVISRGRAFGNIIKLRAPGMSPDACYQRVKGHVV</sequence>
<accession>A0ABR3G3Z1</accession>
<feature type="non-terminal residue" evidence="2">
    <location>
        <position position="170"/>
    </location>
</feature>
<organism evidence="2 3">
    <name type="scientific">Discina gigas</name>
    <dbReference type="NCBI Taxonomy" id="1032678"/>
    <lineage>
        <taxon>Eukaryota</taxon>
        <taxon>Fungi</taxon>
        <taxon>Dikarya</taxon>
        <taxon>Ascomycota</taxon>
        <taxon>Pezizomycotina</taxon>
        <taxon>Pezizomycetes</taxon>
        <taxon>Pezizales</taxon>
        <taxon>Discinaceae</taxon>
        <taxon>Discina</taxon>
    </lineage>
</organism>
<dbReference type="EMBL" id="JBBBZM010000549">
    <property type="protein sequence ID" value="KAL0630526.1"/>
    <property type="molecule type" value="Genomic_DNA"/>
</dbReference>
<keyword evidence="3" id="KW-1185">Reference proteome</keyword>
<dbReference type="Proteomes" id="UP001447188">
    <property type="component" value="Unassembled WGS sequence"/>
</dbReference>
<gene>
    <name evidence="2" type="ORF">Q9L58_010627</name>
</gene>
<evidence type="ECO:0000259" key="1">
    <source>
        <dbReference type="Pfam" id="PF20209"/>
    </source>
</evidence>